<dbReference type="AlphaFoldDB" id="A0A133XTS1"/>
<evidence type="ECO:0008006" key="4">
    <source>
        <dbReference type="Google" id="ProtNLM"/>
    </source>
</evidence>
<evidence type="ECO:0000313" key="3">
    <source>
        <dbReference type="Proteomes" id="UP000070422"/>
    </source>
</evidence>
<evidence type="ECO:0000313" key="2">
    <source>
        <dbReference type="EMBL" id="KXB34337.1"/>
    </source>
</evidence>
<sequence length="155" mass="18268">IDNEQAQKLKQWQAFFKQQPLNHQAPSYIQKAVEVVNSLSLNQEEREVMNMVEEHWVTMDEYVQDALEQGEKRGLRKGIEEGLQKGLQKGREQGREEGKGEALLDLYEDNVLTYTQLLAYSQLNKEELDHLIEQRQAEKEAQEPFSIDYDDEWER</sequence>
<dbReference type="Proteomes" id="UP000070422">
    <property type="component" value="Unassembled WGS sequence"/>
</dbReference>
<comment type="caution">
    <text evidence="2">The sequence shown here is derived from an EMBL/GenBank/DDBJ whole genome shotgun (WGS) entry which is preliminary data.</text>
</comment>
<proteinExistence type="predicted"/>
<feature type="region of interest" description="Disordered" evidence="1">
    <location>
        <begin position="135"/>
        <end position="155"/>
    </location>
</feature>
<dbReference type="PATRIC" id="fig|87541.4.peg.1401"/>
<feature type="non-terminal residue" evidence="2">
    <location>
        <position position="1"/>
    </location>
</feature>
<name>A0A133XTS1_9LACT</name>
<evidence type="ECO:0000256" key="1">
    <source>
        <dbReference type="SAM" id="MobiDB-lite"/>
    </source>
</evidence>
<gene>
    <name evidence="2" type="ORF">HMPREF3187_01416</name>
</gene>
<protein>
    <recommendedName>
        <fullName evidence="4">Transposase</fullName>
    </recommendedName>
</protein>
<dbReference type="EMBL" id="LSCQ01000077">
    <property type="protein sequence ID" value="KXB34337.1"/>
    <property type="molecule type" value="Genomic_DNA"/>
</dbReference>
<reference evidence="2 3" key="1">
    <citation type="submission" date="2016-01" db="EMBL/GenBank/DDBJ databases">
        <authorList>
            <person name="Oliw E.H."/>
        </authorList>
    </citation>
    <scope>NUCLEOTIDE SEQUENCE [LARGE SCALE GENOMIC DNA]</scope>
    <source>
        <strain evidence="2 3">KA00635</strain>
    </source>
</reference>
<organism evidence="2 3">
    <name type="scientific">Aerococcus christensenii</name>
    <dbReference type="NCBI Taxonomy" id="87541"/>
    <lineage>
        <taxon>Bacteria</taxon>
        <taxon>Bacillati</taxon>
        <taxon>Bacillota</taxon>
        <taxon>Bacilli</taxon>
        <taxon>Lactobacillales</taxon>
        <taxon>Aerococcaceae</taxon>
        <taxon>Aerococcus</taxon>
    </lineage>
</organism>
<accession>A0A133XTS1</accession>